<evidence type="ECO:0000256" key="1">
    <source>
        <dbReference type="SAM" id="MobiDB-lite"/>
    </source>
</evidence>
<feature type="region of interest" description="Disordered" evidence="1">
    <location>
        <begin position="297"/>
        <end position="334"/>
    </location>
</feature>
<feature type="transmembrane region" description="Helical" evidence="2">
    <location>
        <begin position="143"/>
        <end position="162"/>
    </location>
</feature>
<accession>A0A1X6MLZ3</accession>
<dbReference type="STRING" id="670580.A0A1X6MLZ3"/>
<evidence type="ECO:0000259" key="3">
    <source>
        <dbReference type="Pfam" id="PF20152"/>
    </source>
</evidence>
<keyword evidence="2" id="KW-1133">Transmembrane helix</keyword>
<feature type="compositionally biased region" description="Polar residues" evidence="1">
    <location>
        <begin position="322"/>
        <end position="334"/>
    </location>
</feature>
<dbReference type="AlphaFoldDB" id="A0A1X6MLZ3"/>
<feature type="domain" description="DUF6534" evidence="3">
    <location>
        <begin position="182"/>
        <end position="276"/>
    </location>
</feature>
<keyword evidence="2" id="KW-0812">Transmembrane</keyword>
<protein>
    <recommendedName>
        <fullName evidence="3">DUF6534 domain-containing protein</fullName>
    </recommendedName>
</protein>
<dbReference type="GeneID" id="36332097"/>
<sequence length="334" mass="36935">MAETASLDLNNAVGYPMIGITFNTVFYGIAVAQICYYTHNYTKDPTWLKTLDNRYVQGNKLHRDALVLACSTPRRSRCVVLSAHIEQIVDYVESGTVQWYAEEFLCIALPLTYPQSYYIYIIWTMSLFVFRHKHALAYNILKALMSATSLACVSAAMYYLSIEDTVALQNVDKLTIALDVISLLTDLHITVSLCVIFRSARMPSQPNATGRSEGILGRLTKYTANRGILLCVDQAIQLGTFMLNYKTGTDAGAIVSFSHGSLYFNAFLAILNVRHHINEAGEPASILVSSFIVRRSPSPRSVDASTGASLPHRSMEMPTMALESSSSTQGKAQQ</sequence>
<evidence type="ECO:0000313" key="5">
    <source>
        <dbReference type="Proteomes" id="UP000194127"/>
    </source>
</evidence>
<gene>
    <name evidence="4" type="ORF">POSPLADRAFT_1157233</name>
</gene>
<dbReference type="OrthoDB" id="2971182at2759"/>
<dbReference type="EMBL" id="KZ110608">
    <property type="protein sequence ID" value="OSX57467.1"/>
    <property type="molecule type" value="Genomic_DNA"/>
</dbReference>
<proteinExistence type="predicted"/>
<feature type="transmembrane region" description="Helical" evidence="2">
    <location>
        <begin position="12"/>
        <end position="39"/>
    </location>
</feature>
<dbReference type="InterPro" id="IPR045339">
    <property type="entry name" value="DUF6534"/>
</dbReference>
<dbReference type="Proteomes" id="UP000194127">
    <property type="component" value="Unassembled WGS sequence"/>
</dbReference>
<evidence type="ECO:0000256" key="2">
    <source>
        <dbReference type="SAM" id="Phobius"/>
    </source>
</evidence>
<dbReference type="RefSeq" id="XP_024334261.1">
    <property type="nucleotide sequence ID" value="XM_024487148.1"/>
</dbReference>
<organism evidence="4 5">
    <name type="scientific">Postia placenta MAD-698-R-SB12</name>
    <dbReference type="NCBI Taxonomy" id="670580"/>
    <lineage>
        <taxon>Eukaryota</taxon>
        <taxon>Fungi</taxon>
        <taxon>Dikarya</taxon>
        <taxon>Basidiomycota</taxon>
        <taxon>Agaricomycotina</taxon>
        <taxon>Agaricomycetes</taxon>
        <taxon>Polyporales</taxon>
        <taxon>Adustoporiaceae</taxon>
        <taxon>Rhodonia</taxon>
    </lineage>
</organism>
<keyword evidence="5" id="KW-1185">Reference proteome</keyword>
<dbReference type="Pfam" id="PF20152">
    <property type="entry name" value="DUF6534"/>
    <property type="match status" value="1"/>
</dbReference>
<reference evidence="4 5" key="1">
    <citation type="submission" date="2017-04" db="EMBL/GenBank/DDBJ databases">
        <title>Genome Sequence of the Model Brown-Rot Fungus Postia placenta SB12.</title>
        <authorList>
            <consortium name="DOE Joint Genome Institute"/>
            <person name="Gaskell J."/>
            <person name="Kersten P."/>
            <person name="Larrondo L.F."/>
            <person name="Canessa P."/>
            <person name="Martinez D."/>
            <person name="Hibbett D."/>
            <person name="Schmoll M."/>
            <person name="Kubicek C.P."/>
            <person name="Martinez A.T."/>
            <person name="Yadav J."/>
            <person name="Master E."/>
            <person name="Magnuson J.K."/>
            <person name="James T."/>
            <person name="Yaver D."/>
            <person name="Berka R."/>
            <person name="Labutti K."/>
            <person name="Lipzen A."/>
            <person name="Aerts A."/>
            <person name="Barry K."/>
            <person name="Henrissat B."/>
            <person name="Blanchette R."/>
            <person name="Grigoriev I."/>
            <person name="Cullen D."/>
        </authorList>
    </citation>
    <scope>NUCLEOTIDE SEQUENCE [LARGE SCALE GENOMIC DNA]</scope>
    <source>
        <strain evidence="4 5">MAD-698-R-SB12</strain>
    </source>
</reference>
<feature type="transmembrane region" description="Helical" evidence="2">
    <location>
        <begin position="174"/>
        <end position="197"/>
    </location>
</feature>
<keyword evidence="2" id="KW-0472">Membrane</keyword>
<name>A0A1X6MLZ3_9APHY</name>
<evidence type="ECO:0000313" key="4">
    <source>
        <dbReference type="EMBL" id="OSX57467.1"/>
    </source>
</evidence>